<organism evidence="1">
    <name type="scientific">Arundo donax</name>
    <name type="common">Giant reed</name>
    <name type="synonym">Donax arundinaceus</name>
    <dbReference type="NCBI Taxonomy" id="35708"/>
    <lineage>
        <taxon>Eukaryota</taxon>
        <taxon>Viridiplantae</taxon>
        <taxon>Streptophyta</taxon>
        <taxon>Embryophyta</taxon>
        <taxon>Tracheophyta</taxon>
        <taxon>Spermatophyta</taxon>
        <taxon>Magnoliopsida</taxon>
        <taxon>Liliopsida</taxon>
        <taxon>Poales</taxon>
        <taxon>Poaceae</taxon>
        <taxon>PACMAD clade</taxon>
        <taxon>Arundinoideae</taxon>
        <taxon>Arundineae</taxon>
        <taxon>Arundo</taxon>
    </lineage>
</organism>
<sequence length="57" mass="6322">MAVAPTARMIIIRCAAARDKLYCIRLNDANQIKSVVCYLVPECFVSYIAQINGITES</sequence>
<reference evidence="1" key="1">
    <citation type="submission" date="2014-09" db="EMBL/GenBank/DDBJ databases">
        <authorList>
            <person name="Magalhaes I.L.F."/>
            <person name="Oliveira U."/>
            <person name="Santos F.R."/>
            <person name="Vidigal T.H.D.A."/>
            <person name="Brescovit A.D."/>
            <person name="Santos A.J."/>
        </authorList>
    </citation>
    <scope>NUCLEOTIDE SEQUENCE</scope>
    <source>
        <tissue evidence="1">Shoot tissue taken approximately 20 cm above the soil surface</tissue>
    </source>
</reference>
<reference evidence="1" key="2">
    <citation type="journal article" date="2015" name="Data Brief">
        <title>Shoot transcriptome of the giant reed, Arundo donax.</title>
        <authorList>
            <person name="Barrero R.A."/>
            <person name="Guerrero F.D."/>
            <person name="Moolhuijzen P."/>
            <person name="Goolsby J.A."/>
            <person name="Tidwell J."/>
            <person name="Bellgard S.E."/>
            <person name="Bellgard M.I."/>
        </authorList>
    </citation>
    <scope>NUCLEOTIDE SEQUENCE</scope>
    <source>
        <tissue evidence="1">Shoot tissue taken approximately 20 cm above the soil surface</tissue>
    </source>
</reference>
<proteinExistence type="predicted"/>
<dbReference type="AlphaFoldDB" id="A0A0A9GNN3"/>
<evidence type="ECO:0000313" key="1">
    <source>
        <dbReference type="EMBL" id="JAE26750.1"/>
    </source>
</evidence>
<accession>A0A0A9GNN3</accession>
<protein>
    <submittedName>
        <fullName evidence="1">Uncharacterized protein</fullName>
    </submittedName>
</protein>
<dbReference type="EMBL" id="GBRH01171146">
    <property type="protein sequence ID" value="JAE26750.1"/>
    <property type="molecule type" value="Transcribed_RNA"/>
</dbReference>
<name>A0A0A9GNN3_ARUDO</name>